<comment type="caution">
    <text evidence="1">The sequence shown here is derived from an EMBL/GenBank/DDBJ whole genome shotgun (WGS) entry which is preliminary data.</text>
</comment>
<sequence length="59" mass="6905">MPARPNPLVEVYAATLEQSCGEERQYCPSSSQKLLLEISKLEFCPGWKVEDHRRKKDRR</sequence>
<reference evidence="1" key="1">
    <citation type="submission" date="2024-01" db="EMBL/GenBank/DDBJ databases">
        <authorList>
            <person name="Webb A."/>
        </authorList>
    </citation>
    <scope>NUCLEOTIDE SEQUENCE</scope>
    <source>
        <strain evidence="1">Pm1</strain>
    </source>
</reference>
<dbReference type="EMBL" id="CAKLBY020000259">
    <property type="protein sequence ID" value="CAK7940818.1"/>
    <property type="molecule type" value="Genomic_DNA"/>
</dbReference>
<protein>
    <submittedName>
        <fullName evidence="1">Uncharacterized protein</fullName>
    </submittedName>
</protein>
<gene>
    <name evidence="1" type="ORF">PM001_LOCUS25968</name>
</gene>
<evidence type="ECO:0000313" key="2">
    <source>
        <dbReference type="Proteomes" id="UP001162060"/>
    </source>
</evidence>
<proteinExistence type="predicted"/>
<organism evidence="1 2">
    <name type="scientific">Peronospora matthiolae</name>
    <dbReference type="NCBI Taxonomy" id="2874970"/>
    <lineage>
        <taxon>Eukaryota</taxon>
        <taxon>Sar</taxon>
        <taxon>Stramenopiles</taxon>
        <taxon>Oomycota</taxon>
        <taxon>Peronosporomycetes</taxon>
        <taxon>Peronosporales</taxon>
        <taxon>Peronosporaceae</taxon>
        <taxon>Peronospora</taxon>
    </lineage>
</organism>
<name>A0AAV1V4D7_9STRA</name>
<dbReference type="Proteomes" id="UP001162060">
    <property type="component" value="Unassembled WGS sequence"/>
</dbReference>
<evidence type="ECO:0000313" key="1">
    <source>
        <dbReference type="EMBL" id="CAK7940818.1"/>
    </source>
</evidence>
<dbReference type="AlphaFoldDB" id="A0AAV1V4D7"/>
<accession>A0AAV1V4D7</accession>